<dbReference type="Proteomes" id="UP000287651">
    <property type="component" value="Unassembled WGS sequence"/>
</dbReference>
<evidence type="ECO:0000313" key="1">
    <source>
        <dbReference type="EMBL" id="RRT83328.1"/>
    </source>
</evidence>
<dbReference type="AlphaFoldDB" id="A0A427B4B7"/>
<evidence type="ECO:0000313" key="2">
    <source>
        <dbReference type="Proteomes" id="UP000287651"/>
    </source>
</evidence>
<dbReference type="EMBL" id="AMZH03000514">
    <property type="protein sequence ID" value="RRT83328.1"/>
    <property type="molecule type" value="Genomic_DNA"/>
</dbReference>
<proteinExistence type="predicted"/>
<protein>
    <submittedName>
        <fullName evidence="1">Uncharacterized protein</fullName>
    </submittedName>
</protein>
<accession>A0A427B4B7</accession>
<gene>
    <name evidence="1" type="ORF">B296_00017941</name>
</gene>
<name>A0A427B4B7_ENSVE</name>
<organism evidence="1 2">
    <name type="scientific">Ensete ventricosum</name>
    <name type="common">Abyssinian banana</name>
    <name type="synonym">Musa ensete</name>
    <dbReference type="NCBI Taxonomy" id="4639"/>
    <lineage>
        <taxon>Eukaryota</taxon>
        <taxon>Viridiplantae</taxon>
        <taxon>Streptophyta</taxon>
        <taxon>Embryophyta</taxon>
        <taxon>Tracheophyta</taxon>
        <taxon>Spermatophyta</taxon>
        <taxon>Magnoliopsida</taxon>
        <taxon>Liliopsida</taxon>
        <taxon>Zingiberales</taxon>
        <taxon>Musaceae</taxon>
        <taxon>Ensete</taxon>
    </lineage>
</organism>
<comment type="caution">
    <text evidence="1">The sequence shown here is derived from an EMBL/GenBank/DDBJ whole genome shotgun (WGS) entry which is preliminary data.</text>
</comment>
<reference evidence="1 2" key="1">
    <citation type="journal article" date="2014" name="Agronomy (Basel)">
        <title>A Draft Genome Sequence for Ensete ventricosum, the Drought-Tolerant Tree Against Hunger.</title>
        <authorList>
            <person name="Harrison J."/>
            <person name="Moore K.A."/>
            <person name="Paszkiewicz K."/>
            <person name="Jones T."/>
            <person name="Grant M."/>
            <person name="Ambacheew D."/>
            <person name="Muzemil S."/>
            <person name="Studholme D.J."/>
        </authorList>
    </citation>
    <scope>NUCLEOTIDE SEQUENCE [LARGE SCALE GENOMIC DNA]</scope>
</reference>
<sequence length="101" mass="11985">MPSIMDAFLGDWLIEYSAARCQQCRWLDYCTKISVSKLLRYRERQRRALRKWDAKVIVATPGKQKRRRRRLLGGAVTVWRHGCLRRCCWTGHQSGDRHRPG</sequence>